<proteinExistence type="predicted"/>
<dbReference type="Pfam" id="PF00149">
    <property type="entry name" value="Metallophos"/>
    <property type="match status" value="1"/>
</dbReference>
<evidence type="ECO:0000313" key="2">
    <source>
        <dbReference type="EMBL" id="QIN96778.1"/>
    </source>
</evidence>
<dbReference type="GeneID" id="77945312"/>
<accession>A0A6G8R6J8</accession>
<dbReference type="PANTHER" id="PTHR30337:SF0">
    <property type="entry name" value="NUCLEASE SBCCD SUBUNIT D"/>
    <property type="match status" value="1"/>
</dbReference>
<evidence type="ECO:0000259" key="1">
    <source>
        <dbReference type="Pfam" id="PF00149"/>
    </source>
</evidence>
<dbReference type="EMBL" id="MT162466">
    <property type="protein sequence ID" value="QIN96778.1"/>
    <property type="molecule type" value="Genomic_DNA"/>
</dbReference>
<evidence type="ECO:0000313" key="3">
    <source>
        <dbReference type="Proteomes" id="UP000502617"/>
    </source>
</evidence>
<sequence>MTKIAIITDTHFGAKKGSQILHDYFERFYTETFFPELDKRGIDTVLHMGDVFDVRKGIDYWSLDWAKRVVFDPLRERNIDTRIIVGNHDIFYKQSLKINSPALNLTEYTNVTTYADPQTINLKGQEVFLVPWVCEENAEQFIQARDDSKAKYAFGHLEIAGFYANATYLVQHGMDIANFSQFERVFSGHFHKKNSSGNVTYVGNPYQMYWNDEGDTRGFHIFDLETGELEFIPNPNNLFNKIYYKEGKLLKPTQYRDTYIKVIVEEKSTPQKLSAFIDKLYKIGVHDIKVIENFDLSVDDDVEIESEDTLTTLTKYVEAMDNDINKEGIIEIFKSLYVEAQEV</sequence>
<reference evidence="2 3" key="1">
    <citation type="submission" date="2020-03" db="EMBL/GenBank/DDBJ databases">
        <title>The Isolation and Genome Sequence of a Novel Cyanophage S-N03 from the Huanghai Sea, China.</title>
        <authorList>
            <person name="Jiang T."/>
        </authorList>
    </citation>
    <scope>NUCLEOTIDE SEQUENCE [LARGE SCALE GENOMIC DNA]</scope>
</reference>
<protein>
    <submittedName>
        <fullName evidence="2">Recombination-related endonuclease</fullName>
    </submittedName>
</protein>
<keyword evidence="2" id="KW-0540">Nuclease</keyword>
<keyword evidence="3" id="KW-1185">Reference proteome</keyword>
<dbReference type="GO" id="GO:0016787">
    <property type="term" value="F:hydrolase activity"/>
    <property type="evidence" value="ECO:0007669"/>
    <property type="project" value="InterPro"/>
</dbReference>
<organism evidence="2 3">
    <name type="scientific">Synechococcus phage S-N03</name>
    <dbReference type="NCBI Taxonomy" id="2718943"/>
    <lineage>
        <taxon>Viruses</taxon>
        <taxon>Duplodnaviria</taxon>
        <taxon>Heunggongvirae</taxon>
        <taxon>Uroviricota</taxon>
        <taxon>Caudoviricetes</taxon>
        <taxon>Pantevenvirales</taxon>
        <taxon>Kyanoviridae</taxon>
        <taxon>Huanghaivirus</taxon>
        <taxon>Huanghaivirus snothree</taxon>
    </lineage>
</organism>
<keyword evidence="2" id="KW-0378">Hydrolase</keyword>
<dbReference type="Gene3D" id="3.60.21.10">
    <property type="match status" value="1"/>
</dbReference>
<dbReference type="Proteomes" id="UP000502617">
    <property type="component" value="Segment"/>
</dbReference>
<name>A0A6G8R6J8_9CAUD</name>
<dbReference type="SUPFAM" id="SSF56300">
    <property type="entry name" value="Metallo-dependent phosphatases"/>
    <property type="match status" value="1"/>
</dbReference>
<dbReference type="PANTHER" id="PTHR30337">
    <property type="entry name" value="COMPONENT OF ATP-DEPENDENT DSDNA EXONUCLEASE"/>
    <property type="match status" value="1"/>
</dbReference>
<dbReference type="InterPro" id="IPR004843">
    <property type="entry name" value="Calcineurin-like_PHP"/>
</dbReference>
<dbReference type="RefSeq" id="YP_010669158.1">
    <property type="nucleotide sequence ID" value="NC_070959.1"/>
</dbReference>
<keyword evidence="2" id="KW-0255">Endonuclease</keyword>
<dbReference type="KEGG" id="vg:77945312"/>
<dbReference type="GO" id="GO:0004519">
    <property type="term" value="F:endonuclease activity"/>
    <property type="evidence" value="ECO:0007669"/>
    <property type="project" value="UniProtKB-KW"/>
</dbReference>
<dbReference type="InterPro" id="IPR050535">
    <property type="entry name" value="DNA_Repair-Maintenance_Comp"/>
</dbReference>
<dbReference type="InterPro" id="IPR029052">
    <property type="entry name" value="Metallo-depent_PP-like"/>
</dbReference>
<feature type="domain" description="Calcineurin-like phosphoesterase" evidence="1">
    <location>
        <begin position="3"/>
        <end position="192"/>
    </location>
</feature>